<dbReference type="SMART" id="SM00995">
    <property type="entry name" value="AD"/>
    <property type="match status" value="1"/>
</dbReference>
<proteinExistence type="predicted"/>
<dbReference type="EMBL" id="CM002870">
    <property type="protein sequence ID" value="KFK41445.1"/>
    <property type="molecule type" value="Genomic_DNA"/>
</dbReference>
<dbReference type="eggNOG" id="KOG4401">
    <property type="taxonomic scope" value="Eukaryota"/>
</dbReference>
<dbReference type="AlphaFoldDB" id="A0A087HH43"/>
<name>A0A087HH43_ARAAL</name>
<dbReference type="Proteomes" id="UP000029120">
    <property type="component" value="Chromosome 2"/>
</dbReference>
<accession>A0A087HH43</accession>
<reference evidence="3" key="1">
    <citation type="journal article" date="2015" name="Nat. Plants">
        <title>Genome expansion of Arabis alpina linked with retrotransposition and reduced symmetric DNA methylation.</title>
        <authorList>
            <person name="Willing E.M."/>
            <person name="Rawat V."/>
            <person name="Mandakova T."/>
            <person name="Maumus F."/>
            <person name="James G.V."/>
            <person name="Nordstroem K.J."/>
            <person name="Becker C."/>
            <person name="Warthmann N."/>
            <person name="Chica C."/>
            <person name="Szarzynska B."/>
            <person name="Zytnicki M."/>
            <person name="Albani M.C."/>
            <person name="Kiefer C."/>
            <person name="Bergonzi S."/>
            <person name="Castaings L."/>
            <person name="Mateos J.L."/>
            <person name="Berns M.C."/>
            <person name="Bujdoso N."/>
            <person name="Piofczyk T."/>
            <person name="de Lorenzo L."/>
            <person name="Barrero-Sicilia C."/>
            <person name="Mateos I."/>
            <person name="Piednoel M."/>
            <person name="Hagmann J."/>
            <person name="Chen-Min-Tao R."/>
            <person name="Iglesias-Fernandez R."/>
            <person name="Schuster S.C."/>
            <person name="Alonso-Blanco C."/>
            <person name="Roudier F."/>
            <person name="Carbonero P."/>
            <person name="Paz-Ares J."/>
            <person name="Davis S.J."/>
            <person name="Pecinka A."/>
            <person name="Quesneville H."/>
            <person name="Colot V."/>
            <person name="Lysak M.A."/>
            <person name="Weigel D."/>
            <person name="Coupland G."/>
            <person name="Schneeberger K."/>
        </authorList>
    </citation>
    <scope>NUCLEOTIDE SEQUENCE [LARGE SCALE GENOMIC DNA]</scope>
    <source>
        <strain evidence="3">cv. Pajares</strain>
    </source>
</reference>
<dbReference type="InterPro" id="IPR047574">
    <property type="entry name" value="AD"/>
</dbReference>
<feature type="domain" description="AD" evidence="1">
    <location>
        <begin position="91"/>
        <end position="179"/>
    </location>
</feature>
<keyword evidence="3" id="KW-1185">Reference proteome</keyword>
<dbReference type="OMA" id="MMTTRTV"/>
<evidence type="ECO:0000259" key="1">
    <source>
        <dbReference type="PROSITE" id="PS52001"/>
    </source>
</evidence>
<dbReference type="InterPro" id="IPR039683">
    <property type="entry name" value="Lsm12-like"/>
</dbReference>
<dbReference type="InterPro" id="IPR019181">
    <property type="entry name" value="LSM12_ABD"/>
</dbReference>
<dbReference type="PANTHER" id="PTHR13542">
    <property type="entry name" value="LSM12 HOMOLOG"/>
    <property type="match status" value="1"/>
</dbReference>
<dbReference type="Gramene" id="KFK41445">
    <property type="protein sequence ID" value="KFK41445"/>
    <property type="gene ID" value="AALP_AA2G131400"/>
</dbReference>
<protein>
    <recommendedName>
        <fullName evidence="1">AD domain-containing protein</fullName>
    </recommendedName>
</protein>
<gene>
    <name evidence="2" type="ordered locus">AALP_Aa2g131400</name>
</gene>
<evidence type="ECO:0000313" key="2">
    <source>
        <dbReference type="EMBL" id="KFK41445.1"/>
    </source>
</evidence>
<sequence length="186" mass="20383">MSQEGATVVEDEVRVCGIELAVGKTLSVTLTTGIEFKGIVSAYDSNIVIFQDGVRPVTGDTMTTRMVNTNFISNLTDLWTLKNEPLEAEERSIDLEGLITKEDIAIRDIEKRGVGVTKEAQSIFNALSKTHTVKWEKKDILVMGVRICSPYTSDCVTGGTTSVKNEVKRLLKEIEKLQLGSGTEGK</sequence>
<dbReference type="Pfam" id="PF09793">
    <property type="entry name" value="AD"/>
    <property type="match status" value="1"/>
</dbReference>
<dbReference type="PROSITE" id="PS52001">
    <property type="entry name" value="AD"/>
    <property type="match status" value="1"/>
</dbReference>
<evidence type="ECO:0000313" key="3">
    <source>
        <dbReference type="Proteomes" id="UP000029120"/>
    </source>
</evidence>
<organism evidence="2 3">
    <name type="scientific">Arabis alpina</name>
    <name type="common">Alpine rock-cress</name>
    <dbReference type="NCBI Taxonomy" id="50452"/>
    <lineage>
        <taxon>Eukaryota</taxon>
        <taxon>Viridiplantae</taxon>
        <taxon>Streptophyta</taxon>
        <taxon>Embryophyta</taxon>
        <taxon>Tracheophyta</taxon>
        <taxon>Spermatophyta</taxon>
        <taxon>Magnoliopsida</taxon>
        <taxon>eudicotyledons</taxon>
        <taxon>Gunneridae</taxon>
        <taxon>Pentapetalae</taxon>
        <taxon>rosids</taxon>
        <taxon>malvids</taxon>
        <taxon>Brassicales</taxon>
        <taxon>Brassicaceae</taxon>
        <taxon>Arabideae</taxon>
        <taxon>Arabis</taxon>
    </lineage>
</organism>
<dbReference type="OrthoDB" id="1057137at2759"/>